<evidence type="ECO:0000256" key="1">
    <source>
        <dbReference type="ARBA" id="ARBA00009798"/>
    </source>
</evidence>
<dbReference type="NCBIfam" id="TIGR00011">
    <property type="entry name" value="YbaK_EbsC"/>
    <property type="match status" value="1"/>
</dbReference>
<name>A0A7C9JXS2_9GAMM</name>
<keyword evidence="3 4" id="KW-0456">Lyase</keyword>
<feature type="domain" description="YbaK/aminoacyl-tRNA synthetase-associated" evidence="5">
    <location>
        <begin position="32"/>
        <end position="144"/>
    </location>
</feature>
<dbReference type="EC" id="4.2.-.-" evidence="4"/>
<gene>
    <name evidence="6" type="primary">ybaK</name>
    <name evidence="6" type="ORF">GPL32_09860</name>
</gene>
<keyword evidence="2 4" id="KW-0648">Protein biosynthesis</keyword>
<comment type="similarity">
    <text evidence="1 4">Belongs to the prolyl-tRNA editing family. YbaK/EbsC subfamily.</text>
</comment>
<reference evidence="6 7" key="1">
    <citation type="submission" date="2020-01" db="EMBL/GenBank/DDBJ databases">
        <title>Whole genome sequencing of Halomonas alkaliphila strain LS44.</title>
        <authorList>
            <person name="Kumar S."/>
            <person name="Paul D."/>
            <person name="Shouche Y."/>
            <person name="Suryavanshi M.V."/>
        </authorList>
    </citation>
    <scope>NUCLEOTIDE SEQUENCE [LARGE SCALE GENOMIC DNA]</scope>
    <source>
        <strain evidence="6 7">LS44</strain>
    </source>
</reference>
<dbReference type="PANTHER" id="PTHR30411:SF0">
    <property type="entry name" value="CYS-TRNA(PRO)_CYS-TRNA(CYS) DEACYLASE YBAK"/>
    <property type="match status" value="1"/>
</dbReference>
<sequence length="158" mass="16669">MTPAINSAKHAGIAFQLHEYHHDAAAQSYGIEAAEKLGIAAEQVFKTLVVKLDGRQLAVGIVPVNSQLGLKQLARAAGAKKATMALPEEVERSTGYVLGGVSPLGQKKRLPTFIDDSARTFSTLYVSAGRRGLEIELAPSDLAALCQGHFTALATTLS</sequence>
<dbReference type="InterPro" id="IPR004369">
    <property type="entry name" value="Prolyl-tRNA_editing_YbaK/EbsC"/>
</dbReference>
<comment type="caution">
    <text evidence="6">The sequence shown here is derived from an EMBL/GenBank/DDBJ whole genome shotgun (WGS) entry which is preliminary data.</text>
</comment>
<organism evidence="6 7">
    <name type="scientific">Vreelandella alkaliphila</name>
    <dbReference type="NCBI Taxonomy" id="272774"/>
    <lineage>
        <taxon>Bacteria</taxon>
        <taxon>Pseudomonadati</taxon>
        <taxon>Pseudomonadota</taxon>
        <taxon>Gammaproteobacteria</taxon>
        <taxon>Oceanospirillales</taxon>
        <taxon>Halomonadaceae</taxon>
        <taxon>Vreelandella</taxon>
    </lineage>
</organism>
<dbReference type="GO" id="GO:0016829">
    <property type="term" value="F:lyase activity"/>
    <property type="evidence" value="ECO:0007669"/>
    <property type="project" value="UniProtKB-KW"/>
</dbReference>
<proteinExistence type="inferred from homology"/>
<dbReference type="EMBL" id="JAAEHK010000011">
    <property type="protein sequence ID" value="NDL70806.1"/>
    <property type="molecule type" value="Genomic_DNA"/>
</dbReference>
<dbReference type="OrthoDB" id="9809296at2"/>
<dbReference type="InterPro" id="IPR036754">
    <property type="entry name" value="YbaK/aa-tRNA-synt-asso_dom_sf"/>
</dbReference>
<accession>A0A7C9JXS2</accession>
<dbReference type="PIRSF" id="PIRSF006181">
    <property type="entry name" value="EbsC_YbaK"/>
    <property type="match status" value="1"/>
</dbReference>
<dbReference type="RefSeq" id="WP_162218687.1">
    <property type="nucleotide sequence ID" value="NZ_JAAEHK010000011.1"/>
</dbReference>
<evidence type="ECO:0000256" key="4">
    <source>
        <dbReference type="PIRNR" id="PIRNR006181"/>
    </source>
</evidence>
<dbReference type="Proteomes" id="UP000480312">
    <property type="component" value="Unassembled WGS sequence"/>
</dbReference>
<evidence type="ECO:0000313" key="7">
    <source>
        <dbReference type="Proteomes" id="UP000480312"/>
    </source>
</evidence>
<protein>
    <recommendedName>
        <fullName evidence="4">Cys-tRNA(Pro)/Cys-tRNA(Cys) deacylase</fullName>
        <ecNumber evidence="4">4.2.-.-</ecNumber>
    </recommendedName>
</protein>
<dbReference type="SUPFAM" id="SSF55826">
    <property type="entry name" value="YbaK/ProRS associated domain"/>
    <property type="match status" value="1"/>
</dbReference>
<evidence type="ECO:0000259" key="5">
    <source>
        <dbReference type="Pfam" id="PF04073"/>
    </source>
</evidence>
<dbReference type="PANTHER" id="PTHR30411">
    <property type="entry name" value="CYTOPLASMIC PROTEIN"/>
    <property type="match status" value="1"/>
</dbReference>
<dbReference type="Pfam" id="PF04073">
    <property type="entry name" value="tRNA_edit"/>
    <property type="match status" value="1"/>
</dbReference>
<dbReference type="CDD" id="cd00002">
    <property type="entry name" value="YbaK_deacylase"/>
    <property type="match status" value="1"/>
</dbReference>
<dbReference type="Gene3D" id="3.90.960.10">
    <property type="entry name" value="YbaK/aminoacyl-tRNA synthetase-associated domain"/>
    <property type="match status" value="1"/>
</dbReference>
<evidence type="ECO:0000313" key="6">
    <source>
        <dbReference type="EMBL" id="NDL70806.1"/>
    </source>
</evidence>
<dbReference type="InterPro" id="IPR007214">
    <property type="entry name" value="YbaK/aa-tRNA-synth-assoc-dom"/>
</dbReference>
<dbReference type="GO" id="GO:0002161">
    <property type="term" value="F:aminoacyl-tRNA deacylase activity"/>
    <property type="evidence" value="ECO:0007669"/>
    <property type="project" value="InterPro"/>
</dbReference>
<dbReference type="AlphaFoldDB" id="A0A7C9JXS2"/>
<evidence type="ECO:0000256" key="3">
    <source>
        <dbReference type="ARBA" id="ARBA00023239"/>
    </source>
</evidence>
<dbReference type="GO" id="GO:0006412">
    <property type="term" value="P:translation"/>
    <property type="evidence" value="ECO:0007669"/>
    <property type="project" value="UniProtKB-KW"/>
</dbReference>
<evidence type="ECO:0000256" key="2">
    <source>
        <dbReference type="ARBA" id="ARBA00022917"/>
    </source>
</evidence>